<dbReference type="Proteomes" id="UP001186974">
    <property type="component" value="Unassembled WGS sequence"/>
</dbReference>
<organism evidence="1 2">
    <name type="scientific">Coniosporium uncinatum</name>
    <dbReference type="NCBI Taxonomy" id="93489"/>
    <lineage>
        <taxon>Eukaryota</taxon>
        <taxon>Fungi</taxon>
        <taxon>Dikarya</taxon>
        <taxon>Ascomycota</taxon>
        <taxon>Pezizomycotina</taxon>
        <taxon>Dothideomycetes</taxon>
        <taxon>Dothideomycetes incertae sedis</taxon>
        <taxon>Coniosporium</taxon>
    </lineage>
</organism>
<gene>
    <name evidence="1" type="ORF">LTS18_006966</name>
</gene>
<proteinExistence type="predicted"/>
<reference evidence="1" key="1">
    <citation type="submission" date="2024-09" db="EMBL/GenBank/DDBJ databases">
        <title>Black Yeasts Isolated from many extreme environments.</title>
        <authorList>
            <person name="Coleine C."/>
            <person name="Stajich J.E."/>
            <person name="Selbmann L."/>
        </authorList>
    </citation>
    <scope>NUCLEOTIDE SEQUENCE</scope>
    <source>
        <strain evidence="1">CCFEE 5737</strain>
    </source>
</reference>
<evidence type="ECO:0000313" key="1">
    <source>
        <dbReference type="EMBL" id="KAK3061127.1"/>
    </source>
</evidence>
<evidence type="ECO:0000313" key="2">
    <source>
        <dbReference type="Proteomes" id="UP001186974"/>
    </source>
</evidence>
<sequence>MTYGGIQSRGSLPFDILGDTFLKGIYAIFDQGNTRFGAVQRKETSQNLEAGVSQGQMDYLDAGNGDDDEGSTSDGDCDGSAGDDDNDGEDDDEVQDDRAGDADDDLAEETLIDEDTSGLRDYKPPHEWHHHHRNGHQCRSRLYKDHKRSNSNPE</sequence>
<dbReference type="EMBL" id="JAWDJW010008049">
    <property type="protein sequence ID" value="KAK3061127.1"/>
    <property type="molecule type" value="Genomic_DNA"/>
</dbReference>
<comment type="caution">
    <text evidence="1">The sequence shown here is derived from an EMBL/GenBank/DDBJ whole genome shotgun (WGS) entry which is preliminary data.</text>
</comment>
<name>A0ACC3D334_9PEZI</name>
<keyword evidence="2" id="KW-1185">Reference proteome</keyword>
<accession>A0ACC3D334</accession>
<protein>
    <submittedName>
        <fullName evidence="1">Uncharacterized protein</fullName>
    </submittedName>
</protein>